<accession>F5XEX6</accession>
<sequence length="82" mass="9156">MLVTDVRVLGRYVLELTFDTGETKILDMEPLMWGPVFQPVLVDYNLFCQVAVDHEAGTISWPTGADWAPDELYLKSKAAVPA</sequence>
<dbReference type="HOGENOM" id="CLU_153045_0_0_11"/>
<reference evidence="1 2" key="1">
    <citation type="submission" date="2011-05" db="EMBL/GenBank/DDBJ databases">
        <title>Whole genome sequence of Microlunatus phosphovorus NM-1.</title>
        <authorList>
            <person name="Hosoyama A."/>
            <person name="Sasaki K."/>
            <person name="Harada T."/>
            <person name="Igarashi R."/>
            <person name="Kawakoshi A."/>
            <person name="Sasagawa M."/>
            <person name="Fukada J."/>
            <person name="Nakamura S."/>
            <person name="Katano Y."/>
            <person name="Hanada S."/>
            <person name="Kamagata Y."/>
            <person name="Nakamura N."/>
            <person name="Yamazaki S."/>
            <person name="Fujita N."/>
        </authorList>
    </citation>
    <scope>NUCLEOTIDE SEQUENCE [LARGE SCALE GENOMIC DNA]</scope>
    <source>
        <strain evidence="2">ATCC 700054 / DSM 10555 / JCM 9379 / NBRC 101784 / NCIMB 13414 / VKM Ac-1990 / NM-1</strain>
    </source>
</reference>
<evidence type="ECO:0000313" key="1">
    <source>
        <dbReference type="EMBL" id="BAK35342.1"/>
    </source>
</evidence>
<dbReference type="STRING" id="1032480.MLP_23280"/>
<dbReference type="SUPFAM" id="SSF143880">
    <property type="entry name" value="NE0471 N-terminal domain-like"/>
    <property type="match status" value="1"/>
</dbReference>
<evidence type="ECO:0008006" key="3">
    <source>
        <dbReference type="Google" id="ProtNLM"/>
    </source>
</evidence>
<evidence type="ECO:0000313" key="2">
    <source>
        <dbReference type="Proteomes" id="UP000007947"/>
    </source>
</evidence>
<dbReference type="Gene3D" id="3.30.2020.10">
    <property type="entry name" value="NE0471-like N-terminal domain"/>
    <property type="match status" value="1"/>
</dbReference>
<organism evidence="1 2">
    <name type="scientific">Microlunatus phosphovorus (strain ATCC 700054 / DSM 10555 / JCM 9379 / NBRC 101784 / NCIMB 13414 / VKM Ac-1990 / NM-1)</name>
    <dbReference type="NCBI Taxonomy" id="1032480"/>
    <lineage>
        <taxon>Bacteria</taxon>
        <taxon>Bacillati</taxon>
        <taxon>Actinomycetota</taxon>
        <taxon>Actinomycetes</taxon>
        <taxon>Propionibacteriales</taxon>
        <taxon>Propionibacteriaceae</taxon>
        <taxon>Microlunatus</taxon>
    </lineage>
</organism>
<dbReference type="EMBL" id="AP012204">
    <property type="protein sequence ID" value="BAK35342.1"/>
    <property type="molecule type" value="Genomic_DNA"/>
</dbReference>
<dbReference type="Pfam" id="PF10387">
    <property type="entry name" value="DUF2442"/>
    <property type="match status" value="1"/>
</dbReference>
<dbReference type="InterPro" id="IPR036782">
    <property type="entry name" value="NE0471-like_N"/>
</dbReference>
<dbReference type="eggNOG" id="COG0776">
    <property type="taxonomic scope" value="Bacteria"/>
</dbReference>
<dbReference type="AlphaFoldDB" id="F5XEX6"/>
<dbReference type="Proteomes" id="UP000007947">
    <property type="component" value="Chromosome"/>
</dbReference>
<name>F5XEX6_MICPN</name>
<dbReference type="KEGG" id="mph:MLP_23280"/>
<protein>
    <recommendedName>
        <fullName evidence="3">DUF2442 domain-containing protein</fullName>
    </recommendedName>
</protein>
<dbReference type="InterPro" id="IPR018841">
    <property type="entry name" value="DUF2442"/>
</dbReference>
<proteinExistence type="predicted"/>
<keyword evidence="2" id="KW-1185">Reference proteome</keyword>
<gene>
    <name evidence="1" type="ordered locus">MLP_23280</name>
</gene>